<feature type="transmembrane region" description="Helical" evidence="1">
    <location>
        <begin position="79"/>
        <end position="98"/>
    </location>
</feature>
<sequence>MKIDKRTSDRLSAMMKERGLDAAPEGLSDRLVNIAVRSYKSNYSMRYKKEERIGKGILFVLVLLNLWMLYILLPGAIHPALPAGVAALAVGLGVMIRLNKWRYAG</sequence>
<dbReference type="EMBL" id="BKAU01000001">
    <property type="protein sequence ID" value="GEP94699.1"/>
    <property type="molecule type" value="Genomic_DNA"/>
</dbReference>
<comment type="caution">
    <text evidence="2">The sequence shown here is derived from an EMBL/GenBank/DDBJ whole genome shotgun (WGS) entry which is preliminary data.</text>
</comment>
<organism evidence="2 3">
    <name type="scientific">Chitinophaga cymbidii</name>
    <dbReference type="NCBI Taxonomy" id="1096750"/>
    <lineage>
        <taxon>Bacteria</taxon>
        <taxon>Pseudomonadati</taxon>
        <taxon>Bacteroidota</taxon>
        <taxon>Chitinophagia</taxon>
        <taxon>Chitinophagales</taxon>
        <taxon>Chitinophagaceae</taxon>
        <taxon>Chitinophaga</taxon>
    </lineage>
</organism>
<keyword evidence="1" id="KW-0472">Membrane</keyword>
<gene>
    <name evidence="2" type="ORF">CCY01nite_09590</name>
</gene>
<evidence type="ECO:0000256" key="1">
    <source>
        <dbReference type="SAM" id="Phobius"/>
    </source>
</evidence>
<feature type="transmembrane region" description="Helical" evidence="1">
    <location>
        <begin position="53"/>
        <end position="73"/>
    </location>
</feature>
<name>A0A512RG68_9BACT</name>
<dbReference type="AlphaFoldDB" id="A0A512RG68"/>
<evidence type="ECO:0000313" key="3">
    <source>
        <dbReference type="Proteomes" id="UP000321436"/>
    </source>
</evidence>
<keyword evidence="1" id="KW-0812">Transmembrane</keyword>
<keyword evidence="1" id="KW-1133">Transmembrane helix</keyword>
<proteinExistence type="predicted"/>
<reference evidence="2 3" key="1">
    <citation type="submission" date="2019-07" db="EMBL/GenBank/DDBJ databases">
        <title>Whole genome shotgun sequence of Chitinophaga cymbidii NBRC 109752.</title>
        <authorList>
            <person name="Hosoyama A."/>
            <person name="Uohara A."/>
            <person name="Ohji S."/>
            <person name="Ichikawa N."/>
        </authorList>
    </citation>
    <scope>NUCLEOTIDE SEQUENCE [LARGE SCALE GENOMIC DNA]</scope>
    <source>
        <strain evidence="2 3">NBRC 109752</strain>
    </source>
</reference>
<keyword evidence="3" id="KW-1185">Reference proteome</keyword>
<accession>A0A512RG68</accession>
<dbReference type="RefSeq" id="WP_146858323.1">
    <property type="nucleotide sequence ID" value="NZ_BKAU01000001.1"/>
</dbReference>
<dbReference type="Proteomes" id="UP000321436">
    <property type="component" value="Unassembled WGS sequence"/>
</dbReference>
<evidence type="ECO:0000313" key="2">
    <source>
        <dbReference type="EMBL" id="GEP94699.1"/>
    </source>
</evidence>
<dbReference type="OrthoDB" id="1496025at2"/>
<protein>
    <submittedName>
        <fullName evidence="2">Uncharacterized protein</fullName>
    </submittedName>
</protein>